<dbReference type="Pfam" id="PF06462">
    <property type="entry name" value="Hyd_WA"/>
    <property type="match status" value="1"/>
</dbReference>
<organism evidence="1 2">
    <name type="scientific">Lepeophtheirus salmonis</name>
    <name type="common">Salmon louse</name>
    <name type="synonym">Caligus salmonis</name>
    <dbReference type="NCBI Taxonomy" id="72036"/>
    <lineage>
        <taxon>Eukaryota</taxon>
        <taxon>Metazoa</taxon>
        <taxon>Ecdysozoa</taxon>
        <taxon>Arthropoda</taxon>
        <taxon>Crustacea</taxon>
        <taxon>Multicrustacea</taxon>
        <taxon>Hexanauplia</taxon>
        <taxon>Copepoda</taxon>
        <taxon>Siphonostomatoida</taxon>
        <taxon>Caligidae</taxon>
        <taxon>Lepeophtheirus</taxon>
    </lineage>
</organism>
<evidence type="ECO:0000313" key="1">
    <source>
        <dbReference type="EMBL" id="CAF3021037.1"/>
    </source>
</evidence>
<dbReference type="AlphaFoldDB" id="A0A7R8D460"/>
<proteinExistence type="predicted"/>
<dbReference type="Proteomes" id="UP000675881">
    <property type="component" value="Chromosome 8"/>
</dbReference>
<accession>A0A7R8D460</accession>
<keyword evidence="2" id="KW-1185">Reference proteome</keyword>
<evidence type="ECO:0000313" key="2">
    <source>
        <dbReference type="Proteomes" id="UP000675881"/>
    </source>
</evidence>
<name>A0A7R8D460_LEPSM</name>
<dbReference type="OrthoDB" id="24893at2759"/>
<sequence>MWSNVFVDSPTTKSLYYLNTNVKSRELINVSLPKKTGQVVNVSSNGFHTWMLDNKGVIYIRSGISSATPSGNSWVTLNSSQLISMNVRLVYFSLGTDVVWAVDNDDFLPAWISCDIDLGHRRQKGNIL</sequence>
<gene>
    <name evidence="1" type="ORF">LSAA_14498</name>
</gene>
<protein>
    <submittedName>
        <fullName evidence="1">(salmon louse) hypothetical protein</fullName>
    </submittedName>
</protein>
<dbReference type="InterPro" id="IPR006624">
    <property type="entry name" value="Beta-propeller_rpt_TECPR"/>
</dbReference>
<reference evidence="1" key="1">
    <citation type="submission" date="2021-02" db="EMBL/GenBank/DDBJ databases">
        <authorList>
            <person name="Bekaert M."/>
        </authorList>
    </citation>
    <scope>NUCLEOTIDE SEQUENCE</scope>
    <source>
        <strain evidence="1">IoA-00</strain>
    </source>
</reference>
<dbReference type="EMBL" id="HG994587">
    <property type="protein sequence ID" value="CAF3021037.1"/>
    <property type="molecule type" value="Genomic_DNA"/>
</dbReference>